<dbReference type="PANTHER" id="PTHR43479:SF11">
    <property type="entry name" value="ACREF_ENVCD OPERON REPRESSOR-RELATED"/>
    <property type="match status" value="1"/>
</dbReference>
<dbReference type="AlphaFoldDB" id="A0A644WS45"/>
<feature type="domain" description="HTH tetR-type" evidence="2">
    <location>
        <begin position="12"/>
        <end position="72"/>
    </location>
</feature>
<gene>
    <name evidence="3" type="ORF">SDC9_52798</name>
</gene>
<dbReference type="GO" id="GO:0003677">
    <property type="term" value="F:DNA binding"/>
    <property type="evidence" value="ECO:0007669"/>
    <property type="project" value="UniProtKB-KW"/>
</dbReference>
<sequence>MAKQPKPHGKAEATKQLIFESALTLFKKKGFDQVSIREITDYAGTAKGSFYTYFSTKSDIIVEEFWAIDAYYRSIEAEVLKQASAPRRLLRFTELQLLYVRDVIGCETLKVLYANQVLKEGSDKVITDQSRFWYTFICSIIEEGQETGLFRKEKRAAEYANFFNRAIRGLFLDWNISSASFDLVEAGLDYCRSLLLPALLQS</sequence>
<accession>A0A644WS45</accession>
<evidence type="ECO:0000313" key="3">
    <source>
        <dbReference type="EMBL" id="MPM06497.1"/>
    </source>
</evidence>
<evidence type="ECO:0000259" key="2">
    <source>
        <dbReference type="PROSITE" id="PS50977"/>
    </source>
</evidence>
<dbReference type="PRINTS" id="PR00455">
    <property type="entry name" value="HTHTETR"/>
</dbReference>
<dbReference type="InterPro" id="IPR050624">
    <property type="entry name" value="HTH-type_Tx_Regulator"/>
</dbReference>
<dbReference type="EMBL" id="VSSQ01001235">
    <property type="protein sequence ID" value="MPM06497.1"/>
    <property type="molecule type" value="Genomic_DNA"/>
</dbReference>
<dbReference type="PROSITE" id="PS50977">
    <property type="entry name" value="HTH_TETR_2"/>
    <property type="match status" value="1"/>
</dbReference>
<dbReference type="Pfam" id="PF00440">
    <property type="entry name" value="TetR_N"/>
    <property type="match status" value="1"/>
</dbReference>
<evidence type="ECO:0000256" key="1">
    <source>
        <dbReference type="ARBA" id="ARBA00023125"/>
    </source>
</evidence>
<dbReference type="InterPro" id="IPR009057">
    <property type="entry name" value="Homeodomain-like_sf"/>
</dbReference>
<dbReference type="Gene3D" id="1.10.357.10">
    <property type="entry name" value="Tetracycline Repressor, domain 2"/>
    <property type="match status" value="1"/>
</dbReference>
<dbReference type="InterPro" id="IPR036271">
    <property type="entry name" value="Tet_transcr_reg_TetR-rel_C_sf"/>
</dbReference>
<dbReference type="SUPFAM" id="SSF46689">
    <property type="entry name" value="Homeodomain-like"/>
    <property type="match status" value="1"/>
</dbReference>
<comment type="caution">
    <text evidence="3">The sequence shown here is derived from an EMBL/GenBank/DDBJ whole genome shotgun (WGS) entry which is preliminary data.</text>
</comment>
<name>A0A644WS45_9ZZZZ</name>
<dbReference type="InterPro" id="IPR001647">
    <property type="entry name" value="HTH_TetR"/>
</dbReference>
<keyword evidence="1" id="KW-0238">DNA-binding</keyword>
<dbReference type="SUPFAM" id="SSF48498">
    <property type="entry name" value="Tetracyclin repressor-like, C-terminal domain"/>
    <property type="match status" value="1"/>
</dbReference>
<reference evidence="3" key="1">
    <citation type="submission" date="2019-08" db="EMBL/GenBank/DDBJ databases">
        <authorList>
            <person name="Kucharzyk K."/>
            <person name="Murdoch R.W."/>
            <person name="Higgins S."/>
            <person name="Loffler F."/>
        </authorList>
    </citation>
    <scope>NUCLEOTIDE SEQUENCE</scope>
</reference>
<organism evidence="3">
    <name type="scientific">bioreactor metagenome</name>
    <dbReference type="NCBI Taxonomy" id="1076179"/>
    <lineage>
        <taxon>unclassified sequences</taxon>
        <taxon>metagenomes</taxon>
        <taxon>ecological metagenomes</taxon>
    </lineage>
</organism>
<protein>
    <recommendedName>
        <fullName evidence="2">HTH tetR-type domain-containing protein</fullName>
    </recommendedName>
</protein>
<dbReference type="PANTHER" id="PTHR43479">
    <property type="entry name" value="ACREF/ENVCD OPERON REPRESSOR-RELATED"/>
    <property type="match status" value="1"/>
</dbReference>
<proteinExistence type="predicted"/>